<dbReference type="KEGG" id="arue:QQX03_03890"/>
<keyword evidence="2 3" id="KW-0732">Signal</keyword>
<dbReference type="Proteomes" id="UP001231445">
    <property type="component" value="Chromosome"/>
</dbReference>
<evidence type="ECO:0000313" key="4">
    <source>
        <dbReference type="EMBL" id="WIW96257.1"/>
    </source>
</evidence>
<comment type="similarity">
    <text evidence="1">Belongs to the TrbG/VirB9 family.</text>
</comment>
<protein>
    <submittedName>
        <fullName evidence="4">TrbG/VirB9 family P-type conjugative transfer protein</fullName>
    </submittedName>
</protein>
<accession>A0A9Y2B3U3</accession>
<name>A0A9Y2B3U3_9SPHN</name>
<dbReference type="AlphaFoldDB" id="A0A9Y2B3U3"/>
<dbReference type="CDD" id="cd06911">
    <property type="entry name" value="VirB9_CagX_TrbG"/>
    <property type="match status" value="1"/>
</dbReference>
<feature type="chain" id="PRO_5040727990" evidence="3">
    <location>
        <begin position="24"/>
        <end position="269"/>
    </location>
</feature>
<dbReference type="RefSeq" id="WP_285976564.1">
    <property type="nucleotide sequence ID" value="NZ_CP127221.1"/>
</dbReference>
<evidence type="ECO:0000256" key="3">
    <source>
        <dbReference type="SAM" id="SignalP"/>
    </source>
</evidence>
<proteinExistence type="inferred from homology"/>
<evidence type="ECO:0000256" key="1">
    <source>
        <dbReference type="ARBA" id="ARBA00006135"/>
    </source>
</evidence>
<reference evidence="4 5" key="1">
    <citation type="submission" date="2023-06" db="EMBL/GenBank/DDBJ databases">
        <title>Altererythrobacter rubellus NBRC 112769 genome.</title>
        <authorList>
            <person name="Zhang K."/>
        </authorList>
    </citation>
    <scope>NUCLEOTIDE SEQUENCE [LARGE SCALE GENOMIC DNA]</scope>
    <source>
        <strain evidence="4 5">NBRC 112769</strain>
    </source>
</reference>
<evidence type="ECO:0000256" key="2">
    <source>
        <dbReference type="ARBA" id="ARBA00022729"/>
    </source>
</evidence>
<evidence type="ECO:0000313" key="5">
    <source>
        <dbReference type="Proteomes" id="UP001231445"/>
    </source>
</evidence>
<dbReference type="InterPro" id="IPR033645">
    <property type="entry name" value="VirB9/CagX/TrbG_C"/>
</dbReference>
<sequence>MIRAAAFALALATATLATTPAMADDPRLVELEYDPAQVVRINGKARVQATIMFAEDEVIENVAIGDSQSWQVTPNKRANLLFVKPLADNAVTNLTVVTSQRTYLFDLVASPRNRPVYVMSFRYPELEAAKAAAAELEARRQANASEMAAATDPFAVLDPADLNFAWDKRGDASLHPVRAFDDGRATFLSWPTDRAVPAILITDSEGTEGPVNFTVRGETIVVQAVPRQIVLRHGEESALLINNGPVRPSPPLRDEPALAQIEAEARENN</sequence>
<dbReference type="EMBL" id="CP127221">
    <property type="protein sequence ID" value="WIW96257.1"/>
    <property type="molecule type" value="Genomic_DNA"/>
</dbReference>
<organism evidence="4 5">
    <name type="scientific">Altererythrobacter rubellus</name>
    <dbReference type="NCBI Taxonomy" id="2173831"/>
    <lineage>
        <taxon>Bacteria</taxon>
        <taxon>Pseudomonadati</taxon>
        <taxon>Pseudomonadota</taxon>
        <taxon>Alphaproteobacteria</taxon>
        <taxon>Sphingomonadales</taxon>
        <taxon>Erythrobacteraceae</taxon>
        <taxon>Altererythrobacter</taxon>
    </lineage>
</organism>
<dbReference type="InterPro" id="IPR038161">
    <property type="entry name" value="VirB9/CagX/TrbG_C_sf"/>
</dbReference>
<feature type="signal peptide" evidence="3">
    <location>
        <begin position="1"/>
        <end position="23"/>
    </location>
</feature>
<gene>
    <name evidence="4" type="ORF">QQX03_03890</name>
</gene>
<dbReference type="Pfam" id="PF03524">
    <property type="entry name" value="CagX"/>
    <property type="match status" value="1"/>
</dbReference>
<dbReference type="Gene3D" id="2.60.40.2500">
    <property type="match status" value="1"/>
</dbReference>
<keyword evidence="5" id="KW-1185">Reference proteome</keyword>
<dbReference type="InterPro" id="IPR010258">
    <property type="entry name" value="Conjugal_tfr_TrbG/VirB9/CagX"/>
</dbReference>